<evidence type="ECO:0000259" key="13">
    <source>
        <dbReference type="Pfam" id="PF00593"/>
    </source>
</evidence>
<evidence type="ECO:0000256" key="8">
    <source>
        <dbReference type="ARBA" id="ARBA00023170"/>
    </source>
</evidence>
<proteinExistence type="inferred from homology"/>
<evidence type="ECO:0000259" key="14">
    <source>
        <dbReference type="Pfam" id="PF07715"/>
    </source>
</evidence>
<dbReference type="InterPro" id="IPR039426">
    <property type="entry name" value="TonB-dep_rcpt-like"/>
</dbReference>
<feature type="domain" description="TonB-dependent receptor-like beta-barrel" evidence="13">
    <location>
        <begin position="464"/>
        <end position="934"/>
    </location>
</feature>
<dbReference type="AlphaFoldDB" id="A0A5B7SR86"/>
<keyword evidence="5 12" id="KW-0732">Signal</keyword>
<evidence type="ECO:0000256" key="6">
    <source>
        <dbReference type="ARBA" id="ARBA00023077"/>
    </source>
</evidence>
<comment type="subcellular location">
    <subcellularLocation>
        <location evidence="1 10">Cell outer membrane</location>
        <topology evidence="1 10">Multi-pass membrane protein</topology>
    </subcellularLocation>
</comment>
<dbReference type="PROSITE" id="PS52016">
    <property type="entry name" value="TONB_DEPENDENT_REC_3"/>
    <property type="match status" value="1"/>
</dbReference>
<dbReference type="InterPro" id="IPR012910">
    <property type="entry name" value="Plug_dom"/>
</dbReference>
<protein>
    <submittedName>
        <fullName evidence="15">SusC/RagA family TonB-linked outer membrane protein</fullName>
    </submittedName>
</protein>
<dbReference type="PANTHER" id="PTHR30069">
    <property type="entry name" value="TONB-DEPENDENT OUTER MEMBRANE RECEPTOR"/>
    <property type="match status" value="1"/>
</dbReference>
<evidence type="ECO:0000256" key="5">
    <source>
        <dbReference type="ARBA" id="ARBA00022729"/>
    </source>
</evidence>
<dbReference type="EMBL" id="CP040710">
    <property type="protein sequence ID" value="QCX01077.1"/>
    <property type="molecule type" value="Genomic_DNA"/>
</dbReference>
<gene>
    <name evidence="15" type="ORF">FGM00_13485</name>
</gene>
<organism evidence="15 16">
    <name type="scientific">Aggregatimonas sangjinii</name>
    <dbReference type="NCBI Taxonomy" id="2583587"/>
    <lineage>
        <taxon>Bacteria</taxon>
        <taxon>Pseudomonadati</taxon>
        <taxon>Bacteroidota</taxon>
        <taxon>Flavobacteriia</taxon>
        <taxon>Flavobacteriales</taxon>
        <taxon>Flavobacteriaceae</taxon>
        <taxon>Aggregatimonas</taxon>
    </lineage>
</organism>
<evidence type="ECO:0000256" key="1">
    <source>
        <dbReference type="ARBA" id="ARBA00004571"/>
    </source>
</evidence>
<accession>A0A5B7SR86</accession>
<keyword evidence="7 10" id="KW-0472">Membrane</keyword>
<dbReference type="GO" id="GO:0009279">
    <property type="term" value="C:cell outer membrane"/>
    <property type="evidence" value="ECO:0007669"/>
    <property type="project" value="UniProtKB-SubCell"/>
</dbReference>
<dbReference type="InterPro" id="IPR008969">
    <property type="entry name" value="CarboxyPept-like_regulatory"/>
</dbReference>
<evidence type="ECO:0000313" key="15">
    <source>
        <dbReference type="EMBL" id="QCX01077.1"/>
    </source>
</evidence>
<evidence type="ECO:0000256" key="4">
    <source>
        <dbReference type="ARBA" id="ARBA00022692"/>
    </source>
</evidence>
<dbReference type="InterPro" id="IPR023996">
    <property type="entry name" value="TonB-dep_OMP_SusC/RagA"/>
</dbReference>
<dbReference type="Gene3D" id="2.40.170.20">
    <property type="entry name" value="TonB-dependent receptor, beta-barrel domain"/>
    <property type="match status" value="1"/>
</dbReference>
<evidence type="ECO:0000256" key="7">
    <source>
        <dbReference type="ARBA" id="ARBA00023136"/>
    </source>
</evidence>
<dbReference type="InterPro" id="IPR000531">
    <property type="entry name" value="Beta-barrel_TonB"/>
</dbReference>
<dbReference type="Pfam" id="PF13715">
    <property type="entry name" value="CarbopepD_reg_2"/>
    <property type="match status" value="1"/>
</dbReference>
<comment type="similarity">
    <text evidence="10 11">Belongs to the TonB-dependent receptor family.</text>
</comment>
<dbReference type="NCBIfam" id="TIGR04056">
    <property type="entry name" value="OMP_RagA_SusC"/>
    <property type="match status" value="1"/>
</dbReference>
<dbReference type="GO" id="GO:0044718">
    <property type="term" value="P:siderophore transmembrane transport"/>
    <property type="evidence" value="ECO:0007669"/>
    <property type="project" value="TreeGrafter"/>
</dbReference>
<dbReference type="KEGG" id="asag:FGM00_13485"/>
<evidence type="ECO:0000313" key="16">
    <source>
        <dbReference type="Proteomes" id="UP000310017"/>
    </source>
</evidence>
<feature type="domain" description="TonB-dependent receptor plug" evidence="14">
    <location>
        <begin position="117"/>
        <end position="245"/>
    </location>
</feature>
<dbReference type="InterPro" id="IPR037066">
    <property type="entry name" value="Plug_dom_sf"/>
</dbReference>
<reference evidence="15 16" key="1">
    <citation type="submission" date="2019-05" db="EMBL/GenBank/DDBJ databases">
        <title>Genome sequencing of F202Z8.</title>
        <authorList>
            <person name="Kwon Y.M."/>
        </authorList>
    </citation>
    <scope>NUCLEOTIDE SEQUENCE [LARGE SCALE GENOMIC DNA]</scope>
    <source>
        <strain evidence="15 16">F202Z8</strain>
    </source>
</reference>
<dbReference type="Gene3D" id="2.170.130.10">
    <property type="entry name" value="TonB-dependent receptor, plug domain"/>
    <property type="match status" value="1"/>
</dbReference>
<sequence>MRTKLNAILTLLLAFVVHISFAQDKTITGTVTDQDGLPLPGVNIVVEGTTNGTQTDFDGNYAIQGSAGQVLLFTYIGQKAVRQTIGADSVINVQMQEDAQALEEVVVTAQGIKKEKQALGYAVAEVGSDQIEDRAEGDVGRILTGKASGVNITAQSGLSGSGTSIVIRGLSSFSGSNQPLFIVDGVPFDSGTNGQQQNGAGGDFVDGNNGSSRFLDLDPNNIESVNVLKGLAAATLYGTAGRNGVILITTKNGAPGAGGVKKNEITVSSSMFFNQIASLPDYQDEYGNGFDQNFGWFFSNWGPSFDRDGIAGWGNQSAIDDNGTLAHPYSTSTTAIQAGFPELQGARYDWRPYDSVKNFFRTGVVKTNSVNFNGGSEDGKVSYNANFGHLDDEGFTPGNNLKRYTVGLGGRAVLSNKFTVSGTMNYSNTNFVSPPVAASTGNSVFGTGSSVFANLFYTPRSIDIQGLPFENPIDRSSVYYRQNNSIQHPLWTVAHSKTQQVTNRVFGNAALAYEINDNLNLTYRFGLDVYSENNTNAQQKGGVGGSVATQSGIYQTWNNTNTILDHNFILTGQYELSERVGFSFNAGATTRREVFDQNGVASSGQQVFGVLRHFNFQLQDEIQFFQERNIAGLYGQLDFDYDRMLYLTLSGRNDYVSNLSADNRSIFYPSASLSVIPTKLIPGLQSEGGINYMKLRAGYGTSAAFPTGYPIASTLVLDTQDFRDGDGNDVVTNESANQLGNPNLQPELLAELEFGIEARFFKNRLSLDASYYTRTTTDLIIDRPLDPSTGFITTQTNIGEIKADGVEIDATFALVRSQEEGGLDWSLNANWTTNQSEVTDLGLDTDIVIYSGLTSLGNAAIVGEQLGVIAGSRITRTEDGEFLVNDAGDYVEEEGLFVIGNPNPDWLLNVGNSLSYKNFSFNFLINYTQGGDIYSRTVSTLLGRGLTTDTVDRLNTFILPGSQADGTANTKQINNSTYYFNNILFGPDELGVFDATVIRLQEISLGYALPSKFLDKTPFGSLSFTLSGFNLWYDAINMPDGTNFDPNVAGVGIGNGRGFDYLNGPSSRRFGLSVKASF</sequence>
<dbReference type="Gene3D" id="2.60.40.1120">
    <property type="entry name" value="Carboxypeptidase-like, regulatory domain"/>
    <property type="match status" value="1"/>
</dbReference>
<keyword evidence="6 11" id="KW-0798">TonB box</keyword>
<dbReference type="OrthoDB" id="9768177at2"/>
<evidence type="ECO:0000256" key="11">
    <source>
        <dbReference type="RuleBase" id="RU003357"/>
    </source>
</evidence>
<keyword evidence="9 10" id="KW-0998">Cell outer membrane</keyword>
<keyword evidence="4 10" id="KW-0812">Transmembrane</keyword>
<dbReference type="SUPFAM" id="SSF49464">
    <property type="entry name" value="Carboxypeptidase regulatory domain-like"/>
    <property type="match status" value="1"/>
</dbReference>
<keyword evidence="8" id="KW-0675">Receptor</keyword>
<dbReference type="Pfam" id="PF07715">
    <property type="entry name" value="Plug"/>
    <property type="match status" value="1"/>
</dbReference>
<name>A0A5B7SR86_9FLAO</name>
<dbReference type="InterPro" id="IPR036942">
    <property type="entry name" value="Beta-barrel_TonB_sf"/>
</dbReference>
<keyword evidence="16" id="KW-1185">Reference proteome</keyword>
<dbReference type="GO" id="GO:0015344">
    <property type="term" value="F:siderophore uptake transmembrane transporter activity"/>
    <property type="evidence" value="ECO:0007669"/>
    <property type="project" value="TreeGrafter"/>
</dbReference>
<dbReference type="PANTHER" id="PTHR30069:SF29">
    <property type="entry name" value="HEMOGLOBIN AND HEMOGLOBIN-HAPTOGLOBIN-BINDING PROTEIN 1-RELATED"/>
    <property type="match status" value="1"/>
</dbReference>
<dbReference type="SUPFAM" id="SSF56935">
    <property type="entry name" value="Porins"/>
    <property type="match status" value="1"/>
</dbReference>
<evidence type="ECO:0000256" key="2">
    <source>
        <dbReference type="ARBA" id="ARBA00022448"/>
    </source>
</evidence>
<evidence type="ECO:0000256" key="3">
    <source>
        <dbReference type="ARBA" id="ARBA00022452"/>
    </source>
</evidence>
<feature type="signal peptide" evidence="12">
    <location>
        <begin position="1"/>
        <end position="22"/>
    </location>
</feature>
<feature type="chain" id="PRO_5022700211" evidence="12">
    <location>
        <begin position="23"/>
        <end position="1078"/>
    </location>
</feature>
<keyword evidence="2 10" id="KW-0813">Transport</keyword>
<dbReference type="RefSeq" id="WP_138853416.1">
    <property type="nucleotide sequence ID" value="NZ_CP040710.1"/>
</dbReference>
<evidence type="ECO:0000256" key="10">
    <source>
        <dbReference type="PROSITE-ProRule" id="PRU01360"/>
    </source>
</evidence>
<evidence type="ECO:0000256" key="9">
    <source>
        <dbReference type="ARBA" id="ARBA00023237"/>
    </source>
</evidence>
<dbReference type="Proteomes" id="UP000310017">
    <property type="component" value="Chromosome"/>
</dbReference>
<keyword evidence="3 10" id="KW-1134">Transmembrane beta strand</keyword>
<evidence type="ECO:0000256" key="12">
    <source>
        <dbReference type="SAM" id="SignalP"/>
    </source>
</evidence>
<dbReference type="Pfam" id="PF00593">
    <property type="entry name" value="TonB_dep_Rec_b-barrel"/>
    <property type="match status" value="1"/>
</dbReference>